<dbReference type="GO" id="GO:0005840">
    <property type="term" value="C:ribosome"/>
    <property type="evidence" value="ECO:0007669"/>
    <property type="project" value="UniProtKB-KW"/>
</dbReference>
<dbReference type="PANTHER" id="PTHR43877:SF1">
    <property type="entry name" value="ACETYLTRANSFERASE"/>
    <property type="match status" value="1"/>
</dbReference>
<dbReference type="PANTHER" id="PTHR43877">
    <property type="entry name" value="AMINOALKYLPHOSPHONATE N-ACETYLTRANSFERASE-RELATED-RELATED"/>
    <property type="match status" value="1"/>
</dbReference>
<evidence type="ECO:0000313" key="4">
    <source>
        <dbReference type="EMBL" id="MBB4071966.1"/>
    </source>
</evidence>
<dbReference type="PROSITE" id="PS51186">
    <property type="entry name" value="GNAT"/>
    <property type="match status" value="1"/>
</dbReference>
<evidence type="ECO:0000256" key="2">
    <source>
        <dbReference type="ARBA" id="ARBA00023315"/>
    </source>
</evidence>
<keyword evidence="5" id="KW-1185">Reference proteome</keyword>
<reference evidence="4" key="1">
    <citation type="submission" date="2020-08" db="EMBL/GenBank/DDBJ databases">
        <title>Sequencing the genomes of 1000 actinobacteria strains.</title>
        <authorList>
            <person name="Klenk H.-P."/>
        </authorList>
    </citation>
    <scope>NUCLEOTIDE SEQUENCE [LARGE SCALE GENOMIC DNA]</scope>
    <source>
        <strain evidence="4">DSM 27064</strain>
    </source>
</reference>
<keyword evidence="1" id="KW-0808">Transferase</keyword>
<dbReference type="AlphaFoldDB" id="A0A840DS54"/>
<sequence>MYEIRAATIEDVPALVEFGAAYVPSFYAPIIGEKAAAAFLEWWSENYFNQAINGKNVFVAVAPAEDRAANTAERIVGVAEWGTHEGQPVLWRLYVAPDLRSRGLGAQLLQQIIAALPEGSKTLLTEHVGGNLRAAAFYEREGFKLLRRDAHASGDTNRDTVWREKQLANLEA</sequence>
<evidence type="ECO:0000259" key="3">
    <source>
        <dbReference type="PROSITE" id="PS51186"/>
    </source>
</evidence>
<dbReference type="InterPro" id="IPR000182">
    <property type="entry name" value="GNAT_dom"/>
</dbReference>
<proteinExistence type="predicted"/>
<evidence type="ECO:0000313" key="5">
    <source>
        <dbReference type="Proteomes" id="UP000571183"/>
    </source>
</evidence>
<keyword evidence="4" id="KW-0689">Ribosomal protein</keyword>
<organism evidence="4 5">
    <name type="scientific">Canibacter oris</name>
    <dbReference type="NCBI Taxonomy" id="1365628"/>
    <lineage>
        <taxon>Bacteria</taxon>
        <taxon>Bacillati</taxon>
        <taxon>Actinomycetota</taxon>
        <taxon>Actinomycetes</taxon>
        <taxon>Micrococcales</taxon>
        <taxon>Microbacteriaceae</taxon>
        <taxon>Canibacter</taxon>
    </lineage>
</organism>
<dbReference type="RefSeq" id="WP_158608090.1">
    <property type="nucleotide sequence ID" value="NZ_JACIFD010000013.1"/>
</dbReference>
<feature type="domain" description="N-acetyltransferase" evidence="3">
    <location>
        <begin position="2"/>
        <end position="168"/>
    </location>
</feature>
<accession>A0A840DS54</accession>
<protein>
    <submittedName>
        <fullName evidence="4">Ribosomal protein S18 acetylase RimI-like enzyme</fullName>
    </submittedName>
</protein>
<evidence type="ECO:0000256" key="1">
    <source>
        <dbReference type="ARBA" id="ARBA00022679"/>
    </source>
</evidence>
<dbReference type="Pfam" id="PF13508">
    <property type="entry name" value="Acetyltransf_7"/>
    <property type="match status" value="1"/>
</dbReference>
<dbReference type="InterPro" id="IPR050832">
    <property type="entry name" value="Bact_Acetyltransf"/>
</dbReference>
<keyword evidence="4" id="KW-0687">Ribonucleoprotein</keyword>
<dbReference type="GO" id="GO:0016747">
    <property type="term" value="F:acyltransferase activity, transferring groups other than amino-acyl groups"/>
    <property type="evidence" value="ECO:0007669"/>
    <property type="project" value="InterPro"/>
</dbReference>
<dbReference type="CDD" id="cd04301">
    <property type="entry name" value="NAT_SF"/>
    <property type="match status" value="1"/>
</dbReference>
<dbReference type="InterPro" id="IPR016181">
    <property type="entry name" value="Acyl_CoA_acyltransferase"/>
</dbReference>
<dbReference type="EMBL" id="JACIFD010000013">
    <property type="protein sequence ID" value="MBB4071966.1"/>
    <property type="molecule type" value="Genomic_DNA"/>
</dbReference>
<gene>
    <name evidence="4" type="ORF">F5897_001289</name>
</gene>
<dbReference type="Gene3D" id="3.40.630.30">
    <property type="match status" value="1"/>
</dbReference>
<keyword evidence="2" id="KW-0012">Acyltransferase</keyword>
<dbReference type="SUPFAM" id="SSF55729">
    <property type="entry name" value="Acyl-CoA N-acyltransferases (Nat)"/>
    <property type="match status" value="1"/>
</dbReference>
<comment type="caution">
    <text evidence="4">The sequence shown here is derived from an EMBL/GenBank/DDBJ whole genome shotgun (WGS) entry which is preliminary data.</text>
</comment>
<name>A0A840DS54_9MICO</name>
<dbReference type="Proteomes" id="UP000571183">
    <property type="component" value="Unassembled WGS sequence"/>
</dbReference>